<name>A0A832A1X6_9BACT</name>
<feature type="domain" description="AMP-binding enzyme C-terminal" evidence="6">
    <location>
        <begin position="461"/>
        <end position="539"/>
    </location>
</feature>
<dbReference type="PANTHER" id="PTHR43605">
    <property type="entry name" value="ACYL-COENZYME A SYNTHETASE"/>
    <property type="match status" value="1"/>
</dbReference>
<dbReference type="Gene3D" id="3.40.50.12780">
    <property type="entry name" value="N-terminal domain of ligase-like"/>
    <property type="match status" value="1"/>
</dbReference>
<dbReference type="GO" id="GO:0005524">
    <property type="term" value="F:ATP binding"/>
    <property type="evidence" value="ECO:0007669"/>
    <property type="project" value="UniProtKB-KW"/>
</dbReference>
<dbReference type="GO" id="GO:0015645">
    <property type="term" value="F:fatty acid ligase activity"/>
    <property type="evidence" value="ECO:0007669"/>
    <property type="project" value="TreeGrafter"/>
</dbReference>
<dbReference type="InterPro" id="IPR051087">
    <property type="entry name" value="Mitochondrial_ACSM"/>
</dbReference>
<dbReference type="Pfam" id="PF13193">
    <property type="entry name" value="AMP-binding_C"/>
    <property type="match status" value="1"/>
</dbReference>
<dbReference type="GO" id="GO:0006637">
    <property type="term" value="P:acyl-CoA metabolic process"/>
    <property type="evidence" value="ECO:0007669"/>
    <property type="project" value="TreeGrafter"/>
</dbReference>
<reference evidence="7" key="1">
    <citation type="journal article" date="2020" name="mSystems">
        <title>Genome- and Community-Level Interaction Insights into Carbon Utilization and Element Cycling Functions of Hydrothermarchaeota in Hydrothermal Sediment.</title>
        <authorList>
            <person name="Zhou Z."/>
            <person name="Liu Y."/>
            <person name="Xu W."/>
            <person name="Pan J."/>
            <person name="Luo Z.H."/>
            <person name="Li M."/>
        </authorList>
    </citation>
    <scope>NUCLEOTIDE SEQUENCE [LARGE SCALE GENOMIC DNA]</scope>
    <source>
        <strain evidence="7">SpSt-456</strain>
    </source>
</reference>
<dbReference type="Gene3D" id="3.30.300.30">
    <property type="match status" value="1"/>
</dbReference>
<dbReference type="InterPro" id="IPR000873">
    <property type="entry name" value="AMP-dep_synth/lig_dom"/>
</dbReference>
<dbReference type="AlphaFoldDB" id="A0A832A1X6"/>
<dbReference type="InterPro" id="IPR025110">
    <property type="entry name" value="AMP-bd_C"/>
</dbReference>
<dbReference type="FunFam" id="3.30.300.30:FF:000005">
    <property type="entry name" value="Acyl-coenzyme A synthetase ACSM5, mitochondrial"/>
    <property type="match status" value="1"/>
</dbReference>
<dbReference type="GO" id="GO:0006633">
    <property type="term" value="P:fatty acid biosynthetic process"/>
    <property type="evidence" value="ECO:0007669"/>
    <property type="project" value="TreeGrafter"/>
</dbReference>
<dbReference type="InterPro" id="IPR020845">
    <property type="entry name" value="AMP-binding_CS"/>
</dbReference>
<evidence type="ECO:0000256" key="1">
    <source>
        <dbReference type="ARBA" id="ARBA00006432"/>
    </source>
</evidence>
<dbReference type="PROSITE" id="PS00455">
    <property type="entry name" value="AMP_BINDING"/>
    <property type="match status" value="1"/>
</dbReference>
<dbReference type="Pfam" id="PF00501">
    <property type="entry name" value="AMP-binding"/>
    <property type="match status" value="1"/>
</dbReference>
<organism evidence="7">
    <name type="scientific">Desulfacinum infernum</name>
    <dbReference type="NCBI Taxonomy" id="35837"/>
    <lineage>
        <taxon>Bacteria</taxon>
        <taxon>Pseudomonadati</taxon>
        <taxon>Thermodesulfobacteriota</taxon>
        <taxon>Syntrophobacteria</taxon>
        <taxon>Syntrophobacterales</taxon>
        <taxon>Syntrophobacteraceae</taxon>
        <taxon>Desulfacinum</taxon>
    </lineage>
</organism>
<gene>
    <name evidence="7" type="ORF">ENS06_03475</name>
</gene>
<dbReference type="GO" id="GO:0004321">
    <property type="term" value="F:fatty-acyl-CoA synthase activity"/>
    <property type="evidence" value="ECO:0007669"/>
    <property type="project" value="TreeGrafter"/>
</dbReference>
<dbReference type="InterPro" id="IPR042099">
    <property type="entry name" value="ANL_N_sf"/>
</dbReference>
<comment type="caution">
    <text evidence="7">The sequence shown here is derived from an EMBL/GenBank/DDBJ whole genome shotgun (WGS) entry which is preliminary data.</text>
</comment>
<proteinExistence type="inferred from homology"/>
<evidence type="ECO:0000259" key="6">
    <source>
        <dbReference type="Pfam" id="PF13193"/>
    </source>
</evidence>
<evidence type="ECO:0000259" key="5">
    <source>
        <dbReference type="Pfam" id="PF00501"/>
    </source>
</evidence>
<evidence type="ECO:0000256" key="3">
    <source>
        <dbReference type="ARBA" id="ARBA00022741"/>
    </source>
</evidence>
<accession>A0A832A1X6</accession>
<sequence length="547" mass="60804">MTHHVHPTPEAAVQKLLEEYGGTKVNAAHFICDRHTNIPERIALFYETASGESSKWTFRELTDLSQKLAGFLREAGIGKGDRVAAMLPKCPELLITALAVWRLGATYVPLFTAFGPDAIDYRVLDSGCKMVVTNGIHRPKISKTKAYEQGALEVVTITDALGKGLAKGDYSFWSELEAGSPVKEVEWITGDALMILLYTSGTTGTPKGVEVPIKALASFETYMRFGLDLREDDVYWNMADPGWAYGLYYNLIGAMLIGKGTLFFNAPFDPSLIYKILEKYRVTNFASAPTAYRALKAQGLETARKHRFSIRCASSAGEPLNPEVIEWFHQLWGVQIHDQYGQTELGMAANNHHHPAAKRPIKLGSMGPSMPGFRMVVVDDNGNELGPGEEGHFAVDTHNSPLMWFHGYWNAPDKTAEKFVGGGRYYLTGDTVSRDEDGYFYFSGRSDDIILSAGYRIGPFEVESAIMKHPAVAEVAVVGVPDELRGEVVKAYVVLKRDYRADQALAEEIKQFVKSQLSAHEYPREIEFTDQLPKTPSGKVQRFLLRK</sequence>
<dbReference type="PANTHER" id="PTHR43605:SF10">
    <property type="entry name" value="ACYL-COA SYNTHETASE MEDIUM CHAIN FAMILY MEMBER 3"/>
    <property type="match status" value="1"/>
</dbReference>
<keyword evidence="3" id="KW-0547">Nucleotide-binding</keyword>
<protein>
    <submittedName>
        <fullName evidence="7">AMP-dependent synthetase</fullName>
    </submittedName>
</protein>
<dbReference type="EMBL" id="DSTK01000012">
    <property type="protein sequence ID" value="HFK96371.1"/>
    <property type="molecule type" value="Genomic_DNA"/>
</dbReference>
<dbReference type="GO" id="GO:0016405">
    <property type="term" value="F:CoA-ligase activity"/>
    <property type="evidence" value="ECO:0007669"/>
    <property type="project" value="UniProtKB-ARBA"/>
</dbReference>
<evidence type="ECO:0000313" key="7">
    <source>
        <dbReference type="EMBL" id="HFK96371.1"/>
    </source>
</evidence>
<keyword evidence="2" id="KW-0436">Ligase</keyword>
<evidence type="ECO:0000256" key="4">
    <source>
        <dbReference type="ARBA" id="ARBA00022840"/>
    </source>
</evidence>
<feature type="domain" description="AMP-dependent synthetase/ligase" evidence="5">
    <location>
        <begin position="39"/>
        <end position="409"/>
    </location>
</feature>
<comment type="similarity">
    <text evidence="1">Belongs to the ATP-dependent AMP-binding enzyme family.</text>
</comment>
<evidence type="ECO:0000256" key="2">
    <source>
        <dbReference type="ARBA" id="ARBA00022598"/>
    </source>
</evidence>
<keyword evidence="4" id="KW-0067">ATP-binding</keyword>
<dbReference type="SUPFAM" id="SSF56801">
    <property type="entry name" value="Acetyl-CoA synthetase-like"/>
    <property type="match status" value="1"/>
</dbReference>
<dbReference type="InterPro" id="IPR045851">
    <property type="entry name" value="AMP-bd_C_sf"/>
</dbReference>